<dbReference type="InterPro" id="IPR023346">
    <property type="entry name" value="Lysozyme-like_dom_sf"/>
</dbReference>
<comment type="caution">
    <text evidence="3">The sequence shown here is derived from an EMBL/GenBank/DDBJ whole genome shotgun (WGS) entry which is preliminary data.</text>
</comment>
<evidence type="ECO:0000313" key="4">
    <source>
        <dbReference type="Proteomes" id="UP000074108"/>
    </source>
</evidence>
<dbReference type="PATRIC" id="fig|1150625.3.peg.3212"/>
<keyword evidence="1" id="KW-0732">Signal</keyword>
<dbReference type="InterPro" id="IPR008258">
    <property type="entry name" value="Transglycosylase_SLT_dom_1"/>
</dbReference>
<feature type="domain" description="SH3b" evidence="2">
    <location>
        <begin position="408"/>
        <end position="487"/>
    </location>
</feature>
<evidence type="ECO:0000256" key="1">
    <source>
        <dbReference type="SAM" id="SignalP"/>
    </source>
</evidence>
<dbReference type="RefSeq" id="WP_059351864.1">
    <property type="nucleotide sequence ID" value="NZ_LDYG01000051.1"/>
</dbReference>
<protein>
    <recommendedName>
        <fullName evidence="2">SH3b domain-containing protein</fullName>
    </recommendedName>
</protein>
<dbReference type="InterPro" id="IPR007253">
    <property type="entry name" value="Cell_wall-bd_2"/>
</dbReference>
<feature type="signal peptide" evidence="1">
    <location>
        <begin position="1"/>
        <end position="24"/>
    </location>
</feature>
<dbReference type="Gene3D" id="3.40.50.12090">
    <property type="match status" value="2"/>
</dbReference>
<reference evidence="3 4" key="1">
    <citation type="journal article" date="2016" name="Front. Microbiol.">
        <title>Microevolution Analysis of Bacillus coahuilensis Unveils Differences in Phosphorus Acquisition Strategies and Their Regulation.</title>
        <authorList>
            <person name="Gomez-Lunar Z."/>
            <person name="Hernandez-Gonzalez I."/>
            <person name="Rodriguez-Torres M.D."/>
            <person name="Souza V."/>
            <person name="Olmedo-Alvarez G."/>
        </authorList>
    </citation>
    <scope>NUCLEOTIDE SEQUENCE [LARGE SCALE GENOMIC DNA]</scope>
    <source>
        <strain evidence="4">p1.1.43</strain>
    </source>
</reference>
<dbReference type="PANTHER" id="PTHR30032">
    <property type="entry name" value="N-ACETYLMURAMOYL-L-ALANINE AMIDASE-RELATED"/>
    <property type="match status" value="1"/>
</dbReference>
<dbReference type="AlphaFoldDB" id="A0A147K4M8"/>
<name>A0A147K4M8_9BACI</name>
<dbReference type="Gene3D" id="1.10.530.10">
    <property type="match status" value="1"/>
</dbReference>
<feature type="chain" id="PRO_5039296082" description="SH3b domain-containing protein" evidence="1">
    <location>
        <begin position="25"/>
        <end position="796"/>
    </location>
</feature>
<dbReference type="Pfam" id="PF01464">
    <property type="entry name" value="SLT"/>
    <property type="match status" value="1"/>
</dbReference>
<gene>
    <name evidence="3" type="ORF">Q75_15395</name>
</gene>
<dbReference type="Pfam" id="PF04122">
    <property type="entry name" value="CW_binding_2"/>
    <property type="match status" value="3"/>
</dbReference>
<evidence type="ECO:0000259" key="2">
    <source>
        <dbReference type="PROSITE" id="PS51781"/>
    </source>
</evidence>
<accession>A0A147K4M8</accession>
<evidence type="ECO:0000313" key="3">
    <source>
        <dbReference type="EMBL" id="KUP04384.1"/>
    </source>
</evidence>
<dbReference type="Gene3D" id="2.30.30.40">
    <property type="entry name" value="SH3 Domains"/>
    <property type="match status" value="1"/>
</dbReference>
<proteinExistence type="predicted"/>
<dbReference type="EMBL" id="LDYG01000051">
    <property type="protein sequence ID" value="KUP04384.1"/>
    <property type="molecule type" value="Genomic_DNA"/>
</dbReference>
<sequence>MKGNNKLFPLVVLLFILASLSINGQTTSATESNVVNLQVGTSAYNLDGHEINTSNAFLSTLTITTNNQSFSDELYGGVYEQIILAGSETAPLAIVTKRLDGTARVLTFDVLALKENGWTKVHSSNDYLKGSLTVENNVLTVQHAKYTESDANYDPTYVLEDQFSIEDSKVTLLDTTTSNLKSSSFQSVTTTSDSEFTGLNRVQQLALTVTGKNPTPQELNAILTKKAYEHNIPPEVLKTIAYLESSWQQYNNDGHPRISTLDGQGVGLMQVTDGTLTMSEDKLLRLMTDIEYNIDEGIRILEAKYGYIKAGILPTINEQDRTILEHWYWPIAAYNGISSINNPLTNPGKTYQEKFFKKLEDFSHISVTPFPSSVLQGVIYVDSKGILRFKQKNLTIPGPFHKTAHDLEKNSIVTVSATSVSLRTSPDLKADKSNVYSYLSQGEAVKIKGDIQNDPSKLVHFPWYPVELPSQPGKIYYIAGSYLNNINLFDYRQDLSGGTRYNTSSLIADYGWNTSSDVVVLARGDVSIDGLAGSVLADKYNAPLLLTDKDTIPSTTLTTIKRLKPYKNICIRWRKCNYHCKLKRNQCILPSTTVTRIVGSGRYETAVAIAKEITDVQTVFIATGNENSPDALAIGPVASKLQAPILLSSDKGLTDTTITYLKKHTNAKVYLIGSTGVVPGKVEQQLKDIGIKQVERIAGSDRYRTSIEIAKKFFASPDNILFANGDVFIDALPGSPLAAKLNGPIILTKADEVAYPVEQWLSSSFKSIPTTYFLGGNQVISEETRVNIQTIILANL</sequence>
<dbReference type="SUPFAM" id="SSF53955">
    <property type="entry name" value="Lysozyme-like"/>
    <property type="match status" value="1"/>
</dbReference>
<organism evidence="3 4">
    <name type="scientific">Bacillus coahuilensis p1.1.43</name>
    <dbReference type="NCBI Taxonomy" id="1150625"/>
    <lineage>
        <taxon>Bacteria</taxon>
        <taxon>Bacillati</taxon>
        <taxon>Bacillota</taxon>
        <taxon>Bacilli</taxon>
        <taxon>Bacillales</taxon>
        <taxon>Bacillaceae</taxon>
        <taxon>Bacillus</taxon>
    </lineage>
</organism>
<dbReference type="OrthoDB" id="2690990at2"/>
<dbReference type="STRING" id="1150625.Q75_15395"/>
<dbReference type="PANTHER" id="PTHR30032:SF8">
    <property type="entry name" value="GERMINATION-SPECIFIC N-ACETYLMURAMOYL-L-ALANINE AMIDASE"/>
    <property type="match status" value="1"/>
</dbReference>
<dbReference type="Proteomes" id="UP000074108">
    <property type="component" value="Unassembled WGS sequence"/>
</dbReference>
<dbReference type="PROSITE" id="PS51781">
    <property type="entry name" value="SH3B"/>
    <property type="match status" value="1"/>
</dbReference>
<dbReference type="InterPro" id="IPR051922">
    <property type="entry name" value="Bact_Sporulation_Assoc"/>
</dbReference>
<keyword evidence="4" id="KW-1185">Reference proteome</keyword>
<dbReference type="InterPro" id="IPR003646">
    <property type="entry name" value="SH3-like_bac-type"/>
</dbReference>